<dbReference type="SMART" id="SM00388">
    <property type="entry name" value="HisKA"/>
    <property type="match status" value="1"/>
</dbReference>
<protein>
    <recommendedName>
        <fullName evidence="8">Response regulator</fullName>
    </recommendedName>
</protein>
<dbReference type="InterPro" id="IPR003594">
    <property type="entry name" value="HATPase_dom"/>
</dbReference>
<feature type="transmembrane region" description="Helical" evidence="3">
    <location>
        <begin position="114"/>
        <end position="135"/>
    </location>
</feature>
<dbReference type="Gene3D" id="3.40.50.2300">
    <property type="match status" value="1"/>
</dbReference>
<dbReference type="InterPro" id="IPR001789">
    <property type="entry name" value="Sig_transdc_resp-reg_receiver"/>
</dbReference>
<sequence>MDKLRDLWWKEEIEISYKSLIINSIVGIFPTALRVIKEIFVPANFHWTDFLPFALSNVFVWILTILASKLNSSMKLCILLLMAEFYSISMSLYSRNYIYYPFFEMLSFFLRVQFTFSVITTKIGFCCSILTHMIVWHYWLYADFKKFVYHTIIFIFSCGVYWVHTSKVSFEHFSYRNQLESTTNRLNTITQSLFDGIIIISVSGEIDFFNEKSLQLLNTNEENLKKIICKTQYTINKKISDFNTSNSLWDDISYLLANSNNQEYTLGITTSGCDSLEWKARNITWEDHSALFVSIRNANHIIMLEEDIAKENVKNLILRSASHELKTPLNSIIHFTNELLENFHFNDENIKKILTIISVSSKLMLSLINDLLDYSKILAGELKISKTYCDIRSIVANVCNLIHLQAERKGISVVSRIDPSLPAEIFTDQMRLSQVLLNLLTNAVRHTLKGKIEISLVMTHKNHLKIYVEDSGIGMEKPALENLLASLNSIAIQWVNLQGNGFGLYISNLLIKLLGGKGVQAKSVIGKCSIFYFQINLNENDSKNCIEFKMNHKEFNEDVVPEMSLSMKSFKEKRRRAVLIVDDTEFNLEILESILKKYQISYAEARNGQIAVNKVVEQDSLDMGFKVIIMDCSMPVMNGWEASRLINHYFKENKIKNLPNIIGYSAYNSDEDRKLCYESGMVEFLHKPCSSEELIKTVIKYL</sequence>
<feature type="domain" description="Response regulatory" evidence="5">
    <location>
        <begin position="577"/>
        <end position="702"/>
    </location>
</feature>
<keyword evidence="3" id="KW-0472">Membrane</keyword>
<evidence type="ECO:0008006" key="8">
    <source>
        <dbReference type="Google" id="ProtNLM"/>
    </source>
</evidence>
<dbReference type="Pfam" id="PF02518">
    <property type="entry name" value="HATPase_c"/>
    <property type="match status" value="1"/>
</dbReference>
<evidence type="ECO:0000256" key="3">
    <source>
        <dbReference type="SAM" id="Phobius"/>
    </source>
</evidence>
<evidence type="ECO:0000259" key="4">
    <source>
        <dbReference type="PROSITE" id="PS50109"/>
    </source>
</evidence>
<organism evidence="6 7">
    <name type="scientific">Blepharisma stoltei</name>
    <dbReference type="NCBI Taxonomy" id="1481888"/>
    <lineage>
        <taxon>Eukaryota</taxon>
        <taxon>Sar</taxon>
        <taxon>Alveolata</taxon>
        <taxon>Ciliophora</taxon>
        <taxon>Postciliodesmatophora</taxon>
        <taxon>Heterotrichea</taxon>
        <taxon>Heterotrichida</taxon>
        <taxon>Blepharismidae</taxon>
        <taxon>Blepharisma</taxon>
    </lineage>
</organism>
<dbReference type="Gene3D" id="1.10.287.130">
    <property type="match status" value="1"/>
</dbReference>
<comment type="caution">
    <text evidence="6">The sequence shown here is derived from an EMBL/GenBank/DDBJ whole genome shotgun (WGS) entry which is preliminary data.</text>
</comment>
<dbReference type="InterPro" id="IPR050956">
    <property type="entry name" value="2C_system_His_kinase"/>
</dbReference>
<evidence type="ECO:0000256" key="1">
    <source>
        <dbReference type="ARBA" id="ARBA00022553"/>
    </source>
</evidence>
<evidence type="ECO:0000256" key="2">
    <source>
        <dbReference type="PROSITE-ProRule" id="PRU00169"/>
    </source>
</evidence>
<evidence type="ECO:0000313" key="6">
    <source>
        <dbReference type="EMBL" id="CAG9327052.1"/>
    </source>
</evidence>
<dbReference type="CDD" id="cd00082">
    <property type="entry name" value="HisKA"/>
    <property type="match status" value="1"/>
</dbReference>
<dbReference type="SMART" id="SM00448">
    <property type="entry name" value="REC"/>
    <property type="match status" value="1"/>
</dbReference>
<dbReference type="PROSITE" id="PS50110">
    <property type="entry name" value="RESPONSE_REGULATORY"/>
    <property type="match status" value="1"/>
</dbReference>
<accession>A0AAU9JUD8</accession>
<dbReference type="PROSITE" id="PS50109">
    <property type="entry name" value="HIS_KIN"/>
    <property type="match status" value="1"/>
</dbReference>
<feature type="domain" description="Histidine kinase" evidence="4">
    <location>
        <begin position="320"/>
        <end position="539"/>
    </location>
</feature>
<dbReference type="SUPFAM" id="SSF47384">
    <property type="entry name" value="Homodimeric domain of signal transducing histidine kinase"/>
    <property type="match status" value="1"/>
</dbReference>
<feature type="modified residue" description="4-aspartylphosphate" evidence="2">
    <location>
        <position position="631"/>
    </location>
</feature>
<dbReference type="InterPro" id="IPR005467">
    <property type="entry name" value="His_kinase_dom"/>
</dbReference>
<keyword evidence="3" id="KW-0812">Transmembrane</keyword>
<dbReference type="Proteomes" id="UP001162131">
    <property type="component" value="Unassembled WGS sequence"/>
</dbReference>
<dbReference type="InterPro" id="IPR003661">
    <property type="entry name" value="HisK_dim/P_dom"/>
</dbReference>
<evidence type="ECO:0000259" key="5">
    <source>
        <dbReference type="PROSITE" id="PS50110"/>
    </source>
</evidence>
<dbReference type="EMBL" id="CAJZBQ010000041">
    <property type="protein sequence ID" value="CAG9327052.1"/>
    <property type="molecule type" value="Genomic_DNA"/>
</dbReference>
<feature type="transmembrane region" description="Helical" evidence="3">
    <location>
        <begin position="76"/>
        <end position="94"/>
    </location>
</feature>
<dbReference type="GO" id="GO:0000155">
    <property type="term" value="F:phosphorelay sensor kinase activity"/>
    <property type="evidence" value="ECO:0007669"/>
    <property type="project" value="InterPro"/>
</dbReference>
<feature type="transmembrane region" description="Helical" evidence="3">
    <location>
        <begin position="50"/>
        <end position="67"/>
    </location>
</feature>
<dbReference type="InterPro" id="IPR011006">
    <property type="entry name" value="CheY-like_superfamily"/>
</dbReference>
<dbReference type="InterPro" id="IPR036097">
    <property type="entry name" value="HisK_dim/P_sf"/>
</dbReference>
<dbReference type="Pfam" id="PF00072">
    <property type="entry name" value="Response_reg"/>
    <property type="match status" value="1"/>
</dbReference>
<dbReference type="SUPFAM" id="SSF52172">
    <property type="entry name" value="CheY-like"/>
    <property type="match status" value="1"/>
</dbReference>
<name>A0AAU9JUD8_9CILI</name>
<dbReference type="SMART" id="SM00387">
    <property type="entry name" value="HATPase_c"/>
    <property type="match status" value="1"/>
</dbReference>
<proteinExistence type="predicted"/>
<dbReference type="SUPFAM" id="SSF55874">
    <property type="entry name" value="ATPase domain of HSP90 chaperone/DNA topoisomerase II/histidine kinase"/>
    <property type="match status" value="1"/>
</dbReference>
<feature type="transmembrane region" description="Helical" evidence="3">
    <location>
        <begin position="147"/>
        <end position="164"/>
    </location>
</feature>
<evidence type="ECO:0000313" key="7">
    <source>
        <dbReference type="Proteomes" id="UP001162131"/>
    </source>
</evidence>
<dbReference type="Pfam" id="PF00512">
    <property type="entry name" value="HisKA"/>
    <property type="match status" value="1"/>
</dbReference>
<dbReference type="AlphaFoldDB" id="A0AAU9JUD8"/>
<dbReference type="CDD" id="cd17546">
    <property type="entry name" value="REC_hyHK_CKI1_RcsC-like"/>
    <property type="match status" value="1"/>
</dbReference>
<dbReference type="InterPro" id="IPR036890">
    <property type="entry name" value="HATPase_C_sf"/>
</dbReference>
<dbReference type="Gene3D" id="3.30.565.10">
    <property type="entry name" value="Histidine kinase-like ATPase, C-terminal domain"/>
    <property type="match status" value="1"/>
</dbReference>
<gene>
    <name evidence="6" type="ORF">BSTOLATCC_MIC42310</name>
</gene>
<dbReference type="PANTHER" id="PTHR43719">
    <property type="entry name" value="TWO-COMPONENT HISTIDINE KINASE"/>
    <property type="match status" value="1"/>
</dbReference>
<reference evidence="6" key="1">
    <citation type="submission" date="2021-09" db="EMBL/GenBank/DDBJ databases">
        <authorList>
            <consortium name="AG Swart"/>
            <person name="Singh M."/>
            <person name="Singh A."/>
            <person name="Seah K."/>
            <person name="Emmerich C."/>
        </authorList>
    </citation>
    <scope>NUCLEOTIDE SEQUENCE</scope>
    <source>
        <strain evidence="6">ATCC30299</strain>
    </source>
</reference>
<dbReference type="PANTHER" id="PTHR43719:SF28">
    <property type="entry name" value="PEROXIDE STRESS-ACTIVATED HISTIDINE KINASE MAK1-RELATED"/>
    <property type="match status" value="1"/>
</dbReference>
<keyword evidence="3" id="KW-1133">Transmembrane helix</keyword>
<keyword evidence="7" id="KW-1185">Reference proteome</keyword>
<keyword evidence="1 2" id="KW-0597">Phosphoprotein</keyword>